<organism evidence="1 2">
    <name type="scientific">Sebaldella termitidis (strain ATCC 33386 / NCTC 11300)</name>
    <dbReference type="NCBI Taxonomy" id="526218"/>
    <lineage>
        <taxon>Bacteria</taxon>
        <taxon>Fusobacteriati</taxon>
        <taxon>Fusobacteriota</taxon>
        <taxon>Fusobacteriia</taxon>
        <taxon>Fusobacteriales</taxon>
        <taxon>Leptotrichiaceae</taxon>
        <taxon>Sebaldella</taxon>
    </lineage>
</organism>
<reference evidence="1 2" key="2">
    <citation type="journal article" date="2010" name="Stand. Genomic Sci.">
        <title>Complete genome sequence of Sebaldella termitidis type strain (NCTC 11300).</title>
        <authorList>
            <person name="Harmon-Smith M."/>
            <person name="Celia L."/>
            <person name="Chertkov O."/>
            <person name="Lapidus A."/>
            <person name="Copeland A."/>
            <person name="Glavina Del Rio T."/>
            <person name="Nolan M."/>
            <person name="Lucas S."/>
            <person name="Tice H."/>
            <person name="Cheng J.F."/>
            <person name="Han C."/>
            <person name="Detter J.C."/>
            <person name="Bruce D."/>
            <person name="Goodwin L."/>
            <person name="Pitluck S."/>
            <person name="Pati A."/>
            <person name="Liolios K."/>
            <person name="Ivanova N."/>
            <person name="Mavromatis K."/>
            <person name="Mikhailova N."/>
            <person name="Chen A."/>
            <person name="Palaniappan K."/>
            <person name="Land M."/>
            <person name="Hauser L."/>
            <person name="Chang Y.J."/>
            <person name="Jeffries C.D."/>
            <person name="Brettin T."/>
            <person name="Goker M."/>
            <person name="Beck B."/>
            <person name="Bristow J."/>
            <person name="Eisen J.A."/>
            <person name="Markowitz V."/>
            <person name="Hugenholtz P."/>
            <person name="Kyrpides N.C."/>
            <person name="Klenk H.P."/>
            <person name="Chen F."/>
        </authorList>
    </citation>
    <scope>NUCLEOTIDE SEQUENCE [LARGE SCALE GENOMIC DNA]</scope>
    <source>
        <strain evidence="2">ATCC 33386 / NCTC 11300</strain>
    </source>
</reference>
<sequence length="572" mass="67054">MLNAFKKKEGNKKETIAEKSEVKTTVRKKDKPSIYKIILENVKENGTLNVQRIEEELWKLDSKSDEMVFMAGYKDNVKQEPKEINEITGMIIIEKLGKRNYKEPEEFEADFQKLDTGAKEFLNFFHSNAVKAKPDLKTVHDFMAEVLMTTVNMEIFKIAFEIVGNFSDSSTEDVIFTIGQYPEVARYMAMLLVNRENFDKIRELLSKTEGWGKVSVLELLAYNGLLKGKIDYQIELIEAVYSGNFVLSMETDPIIAHNFDIVEILDKSTEDSELFLNITNIMNISIEGGVYTSILNTPEGREKFIKYIKTLEAVEFEHERLIGYIILYRTFKYVPAELMEQIVEKDFDYKKLKKEMKNYLDENYKEEIMSEILQSENEFFLLDYAIDHKKSFVLDIVKKKYADNIYNYNYLNLVFEIGTKKAKKEVLKKFKDDFSIEERQKEKFSMESKPEWAGHEKYKFDVVYSMIIANFHKFEDEEIYNYMEYCLYDFNPQIRHAALIALLAAENYEMNKEISKQVKRLLAETPHVRAAASEVMKAYGIKLTKGEFGEITEKLGDRIKDDEKEQMKELVR</sequence>
<dbReference type="HOGENOM" id="CLU_476389_0_0_0"/>
<evidence type="ECO:0000313" key="2">
    <source>
        <dbReference type="Proteomes" id="UP000000845"/>
    </source>
</evidence>
<accession>D1AK24</accession>
<keyword evidence="2" id="KW-1185">Reference proteome</keyword>
<dbReference type="KEGG" id="str:Sterm_2086"/>
<dbReference type="Proteomes" id="UP000000845">
    <property type="component" value="Chromosome"/>
</dbReference>
<dbReference type="RefSeq" id="WP_012861534.1">
    <property type="nucleotide sequence ID" value="NC_013517.1"/>
</dbReference>
<gene>
    <name evidence="1" type="ordered locus">Sterm_2086</name>
</gene>
<name>D1AK24_SEBTE</name>
<protein>
    <submittedName>
        <fullName evidence="1">Uncharacterized protein</fullName>
    </submittedName>
</protein>
<dbReference type="EMBL" id="CP001739">
    <property type="protein sequence ID" value="ACZ08940.1"/>
    <property type="molecule type" value="Genomic_DNA"/>
</dbReference>
<reference evidence="2" key="1">
    <citation type="submission" date="2009-09" db="EMBL/GenBank/DDBJ databases">
        <title>The complete chromosome of Sebaldella termitidis ATCC 33386.</title>
        <authorList>
            <consortium name="US DOE Joint Genome Institute (JGI-PGF)"/>
            <person name="Lucas S."/>
            <person name="Copeland A."/>
            <person name="Lapidus A."/>
            <person name="Glavina del Rio T."/>
            <person name="Dalin E."/>
            <person name="Tice H."/>
            <person name="Bruce D."/>
            <person name="Goodwin L."/>
            <person name="Pitluck S."/>
            <person name="Kyrpides N."/>
            <person name="Mavromatis K."/>
            <person name="Ivanova N."/>
            <person name="Mikhailova N."/>
            <person name="Sims D."/>
            <person name="Meincke L."/>
            <person name="Brettin T."/>
            <person name="Detter J.C."/>
            <person name="Han C."/>
            <person name="Larimer F."/>
            <person name="Land M."/>
            <person name="Hauser L."/>
            <person name="Markowitz V."/>
            <person name="Cheng J.F."/>
            <person name="Hugenholtz P."/>
            <person name="Woyke T."/>
            <person name="Wu D."/>
            <person name="Eisen J.A."/>
        </authorList>
    </citation>
    <scope>NUCLEOTIDE SEQUENCE [LARGE SCALE GENOMIC DNA]</scope>
    <source>
        <strain evidence="2">ATCC 33386 / NCTC 11300</strain>
    </source>
</reference>
<proteinExistence type="predicted"/>
<dbReference type="AlphaFoldDB" id="D1AK24"/>
<evidence type="ECO:0000313" key="1">
    <source>
        <dbReference type="EMBL" id="ACZ08940.1"/>
    </source>
</evidence>
<dbReference type="STRING" id="526218.Sterm_2086"/>